<dbReference type="EMBL" id="JAUSUO010000001">
    <property type="protein sequence ID" value="MDQ0341271.1"/>
    <property type="molecule type" value="Genomic_DNA"/>
</dbReference>
<accession>A0ABU0CYP6</accession>
<reference evidence="2 3" key="1">
    <citation type="submission" date="2023-07" db="EMBL/GenBank/DDBJ databases">
        <title>Genomic Encyclopedia of Type Strains, Phase IV (KMG-IV): sequencing the most valuable type-strain genomes for metagenomic binning, comparative biology and taxonomic classification.</title>
        <authorList>
            <person name="Goeker M."/>
        </authorList>
    </citation>
    <scope>NUCLEOTIDE SEQUENCE [LARGE SCALE GENOMIC DNA]</scope>
    <source>
        <strain evidence="2 3">DSM 27848</strain>
    </source>
</reference>
<keyword evidence="1" id="KW-0472">Membrane</keyword>
<proteinExistence type="predicted"/>
<protein>
    <submittedName>
        <fullName evidence="2">Uncharacterized protein</fullName>
    </submittedName>
</protein>
<dbReference type="Proteomes" id="UP001232343">
    <property type="component" value="Unassembled WGS sequence"/>
</dbReference>
<comment type="caution">
    <text evidence="2">The sequence shown here is derived from an EMBL/GenBank/DDBJ whole genome shotgun (WGS) entry which is preliminary data.</text>
</comment>
<keyword evidence="1" id="KW-0812">Transmembrane</keyword>
<sequence length="67" mass="7466">MITLKGVSTLFILIGIIFLIGTFYNFTAYKRPGIYPPKRILKNRIGSLGGASLIFLFIGILMIIFAK</sequence>
<gene>
    <name evidence="2" type="ORF">J2S14_000064</name>
</gene>
<keyword evidence="1" id="KW-1133">Transmembrane helix</keyword>
<dbReference type="InterPro" id="IPR058724">
    <property type="entry name" value="YhzF"/>
</dbReference>
<organism evidence="2 3">
    <name type="scientific">Lederbergia wuyishanensis</name>
    <dbReference type="NCBI Taxonomy" id="1347903"/>
    <lineage>
        <taxon>Bacteria</taxon>
        <taxon>Bacillati</taxon>
        <taxon>Bacillota</taxon>
        <taxon>Bacilli</taxon>
        <taxon>Bacillales</taxon>
        <taxon>Bacillaceae</taxon>
        <taxon>Lederbergia</taxon>
    </lineage>
</organism>
<dbReference type="RefSeq" id="WP_244679530.1">
    <property type="nucleotide sequence ID" value="NZ_JALIRM010000001.1"/>
</dbReference>
<dbReference type="Pfam" id="PF26302">
    <property type="entry name" value="YhzF"/>
    <property type="match status" value="1"/>
</dbReference>
<name>A0ABU0CYP6_9BACI</name>
<evidence type="ECO:0000313" key="3">
    <source>
        <dbReference type="Proteomes" id="UP001232343"/>
    </source>
</evidence>
<feature type="transmembrane region" description="Helical" evidence="1">
    <location>
        <begin position="45"/>
        <end position="66"/>
    </location>
</feature>
<evidence type="ECO:0000256" key="1">
    <source>
        <dbReference type="SAM" id="Phobius"/>
    </source>
</evidence>
<feature type="transmembrane region" description="Helical" evidence="1">
    <location>
        <begin position="6"/>
        <end position="24"/>
    </location>
</feature>
<keyword evidence="3" id="KW-1185">Reference proteome</keyword>
<evidence type="ECO:0000313" key="2">
    <source>
        <dbReference type="EMBL" id="MDQ0341271.1"/>
    </source>
</evidence>